<keyword evidence="4" id="KW-1185">Reference proteome</keyword>
<evidence type="ECO:0008006" key="5">
    <source>
        <dbReference type="Google" id="ProtNLM"/>
    </source>
</evidence>
<organism evidence="2 4">
    <name type="scientific">BD1-7 clade bacterium</name>
    <dbReference type="NCBI Taxonomy" id="2029982"/>
    <lineage>
        <taxon>Bacteria</taxon>
        <taxon>Pseudomonadati</taxon>
        <taxon>Pseudomonadota</taxon>
        <taxon>Gammaproteobacteria</taxon>
        <taxon>Cellvibrionales</taxon>
        <taxon>Spongiibacteraceae</taxon>
        <taxon>BD1-7 clade</taxon>
    </lineage>
</organism>
<dbReference type="OrthoDB" id="9150045at2"/>
<sequence>MENWTQYIFLTLTLVFGIVMPVQAQSEQQSAKPVIEPDLERRNVRIDKIDTENFELGIFYGLQTIQDFGANDLYGIRGAYHATEDIFLEFTYGRSQGGKTTYERLSGGAPLLSKSEREYGFYSVDVGWNVFPGEVFLWDKFHFTSALYLVVGVGSTNFGGDDWFTVNVGAGYRILFTDYFAIHIDARDYLFDRDLFGIEETTNNVEFSFGTSFFF</sequence>
<reference evidence="3 4" key="1">
    <citation type="submission" date="2019-11" db="EMBL/GenBank/DDBJ databases">
        <authorList>
            <person name="Holert J."/>
        </authorList>
    </citation>
    <scope>NUCLEOTIDE SEQUENCE [LARGE SCALE GENOMIC DNA]</scope>
    <source>
        <strain evidence="1">BC5_2</strain>
        <strain evidence="2">SB11_3</strain>
    </source>
</reference>
<evidence type="ECO:0000313" key="4">
    <source>
        <dbReference type="Proteomes" id="UP000441399"/>
    </source>
</evidence>
<protein>
    <recommendedName>
        <fullName evidence="5">Outer membrane beta-barrel domain-containing protein</fullName>
    </recommendedName>
</protein>
<gene>
    <name evidence="1" type="ORF">DPBNPPHM_03654</name>
    <name evidence="2" type="ORF">OPDIPICF_02455</name>
</gene>
<dbReference type="EMBL" id="CACSII010000007">
    <property type="protein sequence ID" value="CAA0099063.1"/>
    <property type="molecule type" value="Genomic_DNA"/>
</dbReference>
<dbReference type="Proteomes" id="UP000434580">
    <property type="component" value="Unassembled WGS sequence"/>
</dbReference>
<dbReference type="NCBIfam" id="TIGR04565">
    <property type="entry name" value="OMP_myx_plus"/>
    <property type="match status" value="1"/>
</dbReference>
<name>A0A5S9QSZ1_9GAMM</name>
<evidence type="ECO:0000313" key="1">
    <source>
        <dbReference type="EMBL" id="CAA0099063.1"/>
    </source>
</evidence>
<dbReference type="AlphaFoldDB" id="A0A5S9QSZ1"/>
<dbReference type="Gene3D" id="2.40.160.20">
    <property type="match status" value="1"/>
</dbReference>
<accession>A0A5S9QSZ1</accession>
<dbReference type="EMBL" id="CACSIO010000045">
    <property type="protein sequence ID" value="CAA0121487.1"/>
    <property type="molecule type" value="Genomic_DNA"/>
</dbReference>
<evidence type="ECO:0000313" key="2">
    <source>
        <dbReference type="EMBL" id="CAA0121487.1"/>
    </source>
</evidence>
<dbReference type="InterPro" id="IPR030820">
    <property type="entry name" value="OMP_myx_plus_Proteobacteria"/>
</dbReference>
<evidence type="ECO:0000313" key="3">
    <source>
        <dbReference type="Proteomes" id="UP000434580"/>
    </source>
</evidence>
<dbReference type="Proteomes" id="UP000441399">
    <property type="component" value="Unassembled WGS sequence"/>
</dbReference>
<proteinExistence type="predicted"/>